<dbReference type="Proteomes" id="UP001054837">
    <property type="component" value="Unassembled WGS sequence"/>
</dbReference>
<proteinExistence type="predicted"/>
<dbReference type="AlphaFoldDB" id="A0AAV4UDM1"/>
<gene>
    <name evidence="1" type="ORF">CDAR_566791</name>
</gene>
<accession>A0AAV4UDM1</accession>
<reference evidence="1 2" key="1">
    <citation type="submission" date="2021-06" db="EMBL/GenBank/DDBJ databases">
        <title>Caerostris darwini draft genome.</title>
        <authorList>
            <person name="Kono N."/>
            <person name="Arakawa K."/>
        </authorList>
    </citation>
    <scope>NUCLEOTIDE SEQUENCE [LARGE SCALE GENOMIC DNA]</scope>
</reference>
<evidence type="ECO:0000313" key="2">
    <source>
        <dbReference type="Proteomes" id="UP001054837"/>
    </source>
</evidence>
<name>A0AAV4UDM1_9ARAC</name>
<sequence length="97" mass="10853">MNLRSPLAFPGEQMASILEQKSSFRVSQRSEKVKAESCNDFGRKQWNLFCRHQLLIKCFCFSGGSLSTGVFHLACQPSPRFRGGVSAQCFSCQGFSH</sequence>
<comment type="caution">
    <text evidence="1">The sequence shown here is derived from an EMBL/GenBank/DDBJ whole genome shotgun (WGS) entry which is preliminary data.</text>
</comment>
<protein>
    <submittedName>
        <fullName evidence="1">Uncharacterized protein</fullName>
    </submittedName>
</protein>
<organism evidence="1 2">
    <name type="scientific">Caerostris darwini</name>
    <dbReference type="NCBI Taxonomy" id="1538125"/>
    <lineage>
        <taxon>Eukaryota</taxon>
        <taxon>Metazoa</taxon>
        <taxon>Ecdysozoa</taxon>
        <taxon>Arthropoda</taxon>
        <taxon>Chelicerata</taxon>
        <taxon>Arachnida</taxon>
        <taxon>Araneae</taxon>
        <taxon>Araneomorphae</taxon>
        <taxon>Entelegynae</taxon>
        <taxon>Araneoidea</taxon>
        <taxon>Araneidae</taxon>
        <taxon>Caerostris</taxon>
    </lineage>
</organism>
<keyword evidence="2" id="KW-1185">Reference proteome</keyword>
<evidence type="ECO:0000313" key="1">
    <source>
        <dbReference type="EMBL" id="GIY55932.1"/>
    </source>
</evidence>
<dbReference type="EMBL" id="BPLQ01011142">
    <property type="protein sequence ID" value="GIY55932.1"/>
    <property type="molecule type" value="Genomic_DNA"/>
</dbReference>